<keyword evidence="2" id="KW-1185">Reference proteome</keyword>
<organism evidence="1 2">
    <name type="scientific">Brassica carinata</name>
    <name type="common">Ethiopian mustard</name>
    <name type="synonym">Abyssinian cabbage</name>
    <dbReference type="NCBI Taxonomy" id="52824"/>
    <lineage>
        <taxon>Eukaryota</taxon>
        <taxon>Viridiplantae</taxon>
        <taxon>Streptophyta</taxon>
        <taxon>Embryophyta</taxon>
        <taxon>Tracheophyta</taxon>
        <taxon>Spermatophyta</taxon>
        <taxon>Magnoliopsida</taxon>
        <taxon>eudicotyledons</taxon>
        <taxon>Gunneridae</taxon>
        <taxon>Pentapetalae</taxon>
        <taxon>rosids</taxon>
        <taxon>malvids</taxon>
        <taxon>Brassicales</taxon>
        <taxon>Brassicaceae</taxon>
        <taxon>Brassiceae</taxon>
        <taxon>Brassica</taxon>
    </lineage>
</organism>
<dbReference type="Proteomes" id="UP000886595">
    <property type="component" value="Unassembled WGS sequence"/>
</dbReference>
<comment type="caution">
    <text evidence="1">The sequence shown here is derived from an EMBL/GenBank/DDBJ whole genome shotgun (WGS) entry which is preliminary data.</text>
</comment>
<sequence length="96" mass="10277">MALNVIQSSVRVSSATSLTFSSAIKSFVTPSSPRNPSILSFSLAESPPSFSSLRRGFRGGRITAMASSAPGSVNKPEEEWRAVLSRAIQNPQAERH</sequence>
<dbReference type="EMBL" id="JAAMPC010001579">
    <property type="protein sequence ID" value="KAG2240614.1"/>
    <property type="molecule type" value="Genomic_DNA"/>
</dbReference>
<accession>A0A8X7TGB8</accession>
<protein>
    <submittedName>
        <fullName evidence="1">Uncharacterized protein</fullName>
    </submittedName>
</protein>
<name>A0A8X7TGB8_BRACI</name>
<proteinExistence type="predicted"/>
<evidence type="ECO:0000313" key="2">
    <source>
        <dbReference type="Proteomes" id="UP000886595"/>
    </source>
</evidence>
<reference evidence="1 2" key="1">
    <citation type="submission" date="2020-02" db="EMBL/GenBank/DDBJ databases">
        <authorList>
            <person name="Ma Q."/>
            <person name="Huang Y."/>
            <person name="Song X."/>
            <person name="Pei D."/>
        </authorList>
    </citation>
    <scope>NUCLEOTIDE SEQUENCE [LARGE SCALE GENOMIC DNA]</scope>
    <source>
        <strain evidence="1">Sxm20200214</strain>
        <tissue evidence="1">Leaf</tissue>
    </source>
</reference>
<gene>
    <name evidence="1" type="ORF">Bca52824_090578</name>
</gene>
<dbReference type="AlphaFoldDB" id="A0A8X7TGB8"/>
<evidence type="ECO:0000313" key="1">
    <source>
        <dbReference type="EMBL" id="KAG2240614.1"/>
    </source>
</evidence>